<comment type="similarity">
    <text evidence="2">Belongs to the bacterial solute-binding protein 1 family.</text>
</comment>
<dbReference type="AlphaFoldDB" id="A0A936YUE6"/>
<protein>
    <submittedName>
        <fullName evidence="6">Extracellular solute-binding protein</fullName>
    </submittedName>
</protein>
<dbReference type="Proteomes" id="UP000633219">
    <property type="component" value="Unassembled WGS sequence"/>
</dbReference>
<dbReference type="InterPro" id="IPR006311">
    <property type="entry name" value="TAT_signal"/>
</dbReference>
<dbReference type="EMBL" id="JAEQNC010000020">
    <property type="protein sequence ID" value="MBL0375227.1"/>
    <property type="molecule type" value="Genomic_DNA"/>
</dbReference>
<evidence type="ECO:0000256" key="4">
    <source>
        <dbReference type="ARBA" id="ARBA00022729"/>
    </source>
</evidence>
<gene>
    <name evidence="6" type="ORF">JJB09_24745</name>
</gene>
<evidence type="ECO:0000256" key="2">
    <source>
        <dbReference type="ARBA" id="ARBA00008520"/>
    </source>
</evidence>
<dbReference type="InterPro" id="IPR050490">
    <property type="entry name" value="Bact_solute-bd_prot1"/>
</dbReference>
<evidence type="ECO:0000256" key="1">
    <source>
        <dbReference type="ARBA" id="ARBA00004418"/>
    </source>
</evidence>
<sequence>MSASKSLSNVLRPSRRAFMAGTGAAAIGALAPLPGFFNPRSAYAAGLSAGMTGGPDNFAGSELYQYNSGMSEGRAIEGIKALKAAGKAPEKLTLLFVASCVPQLISPPPGGGESVKETWERETGIKLDIVSTEAGEIWKKVLQDVTTGNGTYDLYTHSWNNIGDLVSAKGALNLDEYVEKYQPDWGDPDRGTPTPQIRELLYKYNGSNYVASLDGDFVCWQYRKDLMTDPTHMAAFKSKFGYDIPAQPSTWDEIDNISEYFHGHGMGHANLLGPFWGLSNFYARFASMKAPNNNWLDEDANPTLTTPEGIKAAEAHIRSAQWTSKDNLTWGWAEQYGAMANLQACMAMTYSNMAAINDKMKDGKPATPLTGKLSAWKPVGSRVDGKLVRRSVIYFNVTASVAAKSQNPEAAYLFLQYISSTRTYSRLCGNPVGGCDPFQLANLADPNVRTNVNEYMMDPIKDTIAHAVPSINFAGQAALDNALDENLQAALTGKMTAEEAMAATEKAWKKIISKRKDETVAAIRAQAAAWPTSVE</sequence>
<dbReference type="PROSITE" id="PS51318">
    <property type="entry name" value="TAT"/>
    <property type="match status" value="1"/>
</dbReference>
<keyword evidence="3" id="KW-0813">Transport</keyword>
<name>A0A936YUE6_9HYPH</name>
<comment type="subcellular location">
    <subcellularLocation>
        <location evidence="1">Periplasm</location>
    </subcellularLocation>
</comment>
<proteinExistence type="inferred from homology"/>
<reference evidence="6" key="1">
    <citation type="submission" date="2021-01" db="EMBL/GenBank/DDBJ databases">
        <title>Rhizobium sp. strain KVB221 16S ribosomal RNA gene Genome sequencing and assembly.</title>
        <authorList>
            <person name="Kang M."/>
        </authorList>
    </citation>
    <scope>NUCLEOTIDE SEQUENCE</scope>
    <source>
        <strain evidence="6">KVB221</strain>
    </source>
</reference>
<keyword evidence="7" id="KW-1185">Reference proteome</keyword>
<dbReference type="GO" id="GO:0042597">
    <property type="term" value="C:periplasmic space"/>
    <property type="evidence" value="ECO:0007669"/>
    <property type="project" value="UniProtKB-SubCell"/>
</dbReference>
<keyword evidence="4" id="KW-0732">Signal</keyword>
<evidence type="ECO:0000256" key="3">
    <source>
        <dbReference type="ARBA" id="ARBA00022448"/>
    </source>
</evidence>
<comment type="caution">
    <text evidence="6">The sequence shown here is derived from an EMBL/GenBank/DDBJ whole genome shotgun (WGS) entry which is preliminary data.</text>
</comment>
<dbReference type="InterPro" id="IPR006059">
    <property type="entry name" value="SBP"/>
</dbReference>
<dbReference type="Gene3D" id="3.40.190.10">
    <property type="entry name" value="Periplasmic binding protein-like II"/>
    <property type="match status" value="1"/>
</dbReference>
<evidence type="ECO:0000313" key="7">
    <source>
        <dbReference type="Proteomes" id="UP000633219"/>
    </source>
</evidence>
<dbReference type="Pfam" id="PF01547">
    <property type="entry name" value="SBP_bac_1"/>
    <property type="match status" value="1"/>
</dbReference>
<accession>A0A936YUE6</accession>
<evidence type="ECO:0000256" key="5">
    <source>
        <dbReference type="ARBA" id="ARBA00022764"/>
    </source>
</evidence>
<evidence type="ECO:0000313" key="6">
    <source>
        <dbReference type="EMBL" id="MBL0375227.1"/>
    </source>
</evidence>
<keyword evidence="5" id="KW-0574">Periplasm</keyword>
<dbReference type="PANTHER" id="PTHR43649">
    <property type="entry name" value="ARABINOSE-BINDING PROTEIN-RELATED"/>
    <property type="match status" value="1"/>
</dbReference>
<dbReference type="PANTHER" id="PTHR43649:SF34">
    <property type="entry name" value="ABC TRANSPORTER PERIPLASMIC-BINDING PROTEIN YCJN-RELATED"/>
    <property type="match status" value="1"/>
</dbReference>
<dbReference type="RefSeq" id="WP_201663772.1">
    <property type="nucleotide sequence ID" value="NZ_JAEQNC010000020.1"/>
</dbReference>
<organism evidence="6 7">
    <name type="scientific">Rhizobium setariae</name>
    <dbReference type="NCBI Taxonomy" id="2801340"/>
    <lineage>
        <taxon>Bacteria</taxon>
        <taxon>Pseudomonadati</taxon>
        <taxon>Pseudomonadota</taxon>
        <taxon>Alphaproteobacteria</taxon>
        <taxon>Hyphomicrobiales</taxon>
        <taxon>Rhizobiaceae</taxon>
        <taxon>Rhizobium/Agrobacterium group</taxon>
        <taxon>Rhizobium</taxon>
    </lineage>
</organism>
<dbReference type="SUPFAM" id="SSF53850">
    <property type="entry name" value="Periplasmic binding protein-like II"/>
    <property type="match status" value="1"/>
</dbReference>